<dbReference type="NCBIfam" id="TIGR00084">
    <property type="entry name" value="ruvA"/>
    <property type="match status" value="1"/>
</dbReference>
<dbReference type="GO" id="GO:0000400">
    <property type="term" value="F:four-way junction DNA binding"/>
    <property type="evidence" value="ECO:0007669"/>
    <property type="project" value="UniProtKB-UniRule"/>
</dbReference>
<dbReference type="GO" id="GO:0006310">
    <property type="term" value="P:DNA recombination"/>
    <property type="evidence" value="ECO:0007669"/>
    <property type="project" value="UniProtKB-UniRule"/>
</dbReference>
<comment type="caution">
    <text evidence="8">The sequence shown here is derived from an EMBL/GenBank/DDBJ whole genome shotgun (WGS) entry which is preliminary data.</text>
</comment>
<dbReference type="Pfam" id="PF07499">
    <property type="entry name" value="RuvA_C"/>
    <property type="match status" value="1"/>
</dbReference>
<dbReference type="GO" id="GO:0005524">
    <property type="term" value="F:ATP binding"/>
    <property type="evidence" value="ECO:0007669"/>
    <property type="project" value="InterPro"/>
</dbReference>
<protein>
    <recommendedName>
        <fullName evidence="6">Holliday junction branch migration complex subunit RuvA</fullName>
    </recommendedName>
</protein>
<gene>
    <name evidence="6 8" type="primary">ruvA</name>
    <name evidence="8" type="ORF">H8S33_12340</name>
</gene>
<evidence type="ECO:0000256" key="2">
    <source>
        <dbReference type="ARBA" id="ARBA00022763"/>
    </source>
</evidence>
<dbReference type="InterPro" id="IPR012340">
    <property type="entry name" value="NA-bd_OB-fold"/>
</dbReference>
<evidence type="ECO:0000256" key="1">
    <source>
        <dbReference type="ARBA" id="ARBA00022490"/>
    </source>
</evidence>
<sequence length="204" mass="22623">MISYLRGNLVSIQDEAIIIDVNGVGYEVVCPNPFAFQDSLNKEFQIHTFFHVREDAHILFGFKNEDQKYLFTRLLSVSGIGPKGALAILAGVNIPDFVAAVEREDDKFLTSFPGVGKKTARQIILDLKGKLTANFTISDVEVENKTTSTSLSSDELNEAIEALKALGYMDKEIKLILPALKKSLTDITNTDEIIRKALSLLMKK</sequence>
<evidence type="ECO:0000259" key="7">
    <source>
        <dbReference type="SMART" id="SM00278"/>
    </source>
</evidence>
<dbReference type="GO" id="GO:0005737">
    <property type="term" value="C:cytoplasm"/>
    <property type="evidence" value="ECO:0007669"/>
    <property type="project" value="UniProtKB-SubCell"/>
</dbReference>
<dbReference type="CDD" id="cd14332">
    <property type="entry name" value="UBA_RuvA_C"/>
    <property type="match status" value="1"/>
</dbReference>
<comment type="subunit">
    <text evidence="6">Homotetramer. Forms an RuvA(8)-RuvB(12)-Holliday junction (HJ) complex. HJ DNA is sandwiched between 2 RuvA tetramers; dsDNA enters through RuvA and exits via RuvB. An RuvB hexamer assembles on each DNA strand where it exits the tetramer. Each RuvB hexamer is contacted by two RuvA subunits (via domain III) on 2 adjacent RuvB subunits; this complex drives branch migration. In the full resolvosome a probable DNA-RuvA(4)-RuvB(12)-RuvC(2) complex forms which resolves the HJ.</text>
</comment>
<dbReference type="SUPFAM" id="SSF47781">
    <property type="entry name" value="RuvA domain 2-like"/>
    <property type="match status" value="1"/>
</dbReference>
<dbReference type="GO" id="GO:0006281">
    <property type="term" value="P:DNA repair"/>
    <property type="evidence" value="ECO:0007669"/>
    <property type="project" value="UniProtKB-UniRule"/>
</dbReference>
<keyword evidence="4 6" id="KW-0233">DNA recombination</keyword>
<dbReference type="Pfam" id="PF14520">
    <property type="entry name" value="HHH_5"/>
    <property type="match status" value="1"/>
</dbReference>
<evidence type="ECO:0000313" key="9">
    <source>
        <dbReference type="Proteomes" id="UP000637359"/>
    </source>
</evidence>
<feature type="domain" description="Helix-hairpin-helix DNA-binding motif class 1" evidence="7">
    <location>
        <begin position="72"/>
        <end position="91"/>
    </location>
</feature>
<evidence type="ECO:0000256" key="5">
    <source>
        <dbReference type="ARBA" id="ARBA00023204"/>
    </source>
</evidence>
<dbReference type="SUPFAM" id="SSF46929">
    <property type="entry name" value="DNA helicase RuvA subunit, C-terminal domain"/>
    <property type="match status" value="1"/>
</dbReference>
<comment type="similarity">
    <text evidence="6">Belongs to the RuvA family.</text>
</comment>
<feature type="domain" description="Helix-hairpin-helix DNA-binding motif class 1" evidence="7">
    <location>
        <begin position="107"/>
        <end position="126"/>
    </location>
</feature>
<keyword evidence="8" id="KW-0378">Hydrolase</keyword>
<dbReference type="AlphaFoldDB" id="A0A923RKX0"/>
<dbReference type="GO" id="GO:0009379">
    <property type="term" value="C:Holliday junction helicase complex"/>
    <property type="evidence" value="ECO:0007669"/>
    <property type="project" value="InterPro"/>
</dbReference>
<keyword evidence="1 6" id="KW-0963">Cytoplasm</keyword>
<dbReference type="Pfam" id="PF01330">
    <property type="entry name" value="RuvA_N"/>
    <property type="match status" value="1"/>
</dbReference>
<organism evidence="8 9">
    <name type="scientific">Ornithinibacillus hominis</name>
    <dbReference type="NCBI Taxonomy" id="2763055"/>
    <lineage>
        <taxon>Bacteria</taxon>
        <taxon>Bacillati</taxon>
        <taxon>Bacillota</taxon>
        <taxon>Bacilli</taxon>
        <taxon>Bacillales</taxon>
        <taxon>Bacillaceae</taxon>
        <taxon>Ornithinibacillus</taxon>
    </lineage>
</organism>
<dbReference type="GO" id="GO:0016787">
    <property type="term" value="F:hydrolase activity"/>
    <property type="evidence" value="ECO:0007669"/>
    <property type="project" value="UniProtKB-KW"/>
</dbReference>
<dbReference type="SUPFAM" id="SSF50249">
    <property type="entry name" value="Nucleic acid-binding proteins"/>
    <property type="match status" value="1"/>
</dbReference>
<dbReference type="Gene3D" id="1.10.8.10">
    <property type="entry name" value="DNA helicase RuvA subunit, C-terminal domain"/>
    <property type="match status" value="1"/>
</dbReference>
<keyword evidence="2 6" id="KW-0227">DNA damage</keyword>
<dbReference type="GO" id="GO:0009378">
    <property type="term" value="F:four-way junction helicase activity"/>
    <property type="evidence" value="ECO:0007669"/>
    <property type="project" value="InterPro"/>
</dbReference>
<comment type="caution">
    <text evidence="6">Lacks conserved residue(s) required for the propagation of feature annotation.</text>
</comment>
<dbReference type="Gene3D" id="1.10.150.20">
    <property type="entry name" value="5' to 3' exonuclease, C-terminal subdomain"/>
    <property type="match status" value="1"/>
</dbReference>
<dbReference type="RefSeq" id="WP_186870299.1">
    <property type="nucleotide sequence ID" value="NZ_JACOOL010000008.1"/>
</dbReference>
<dbReference type="EMBL" id="JACOOL010000008">
    <property type="protein sequence ID" value="MBC5637597.1"/>
    <property type="molecule type" value="Genomic_DNA"/>
</dbReference>
<comment type="subcellular location">
    <subcellularLocation>
        <location evidence="6">Cytoplasm</location>
    </subcellularLocation>
</comment>
<keyword evidence="5 6" id="KW-0234">DNA repair</keyword>
<dbReference type="GO" id="GO:0048476">
    <property type="term" value="C:Holliday junction resolvase complex"/>
    <property type="evidence" value="ECO:0007669"/>
    <property type="project" value="UniProtKB-UniRule"/>
</dbReference>
<feature type="region of interest" description="Domain III" evidence="6">
    <location>
        <begin position="151"/>
        <end position="204"/>
    </location>
</feature>
<proteinExistence type="inferred from homology"/>
<keyword evidence="3 6" id="KW-0238">DNA-binding</keyword>
<evidence type="ECO:0000256" key="6">
    <source>
        <dbReference type="HAMAP-Rule" id="MF_00031"/>
    </source>
</evidence>
<comment type="domain">
    <text evidence="6">Has three domains with a flexible linker between the domains II and III and assumes an 'L' shape. Domain III is highly mobile and contacts RuvB.</text>
</comment>
<evidence type="ECO:0000313" key="8">
    <source>
        <dbReference type="EMBL" id="MBC5637597.1"/>
    </source>
</evidence>
<dbReference type="Gene3D" id="2.40.50.140">
    <property type="entry name" value="Nucleic acid-binding proteins"/>
    <property type="match status" value="1"/>
</dbReference>
<accession>A0A923RKX0</accession>
<dbReference type="InterPro" id="IPR011114">
    <property type="entry name" value="RuvA_C"/>
</dbReference>
<evidence type="ECO:0000256" key="3">
    <source>
        <dbReference type="ARBA" id="ARBA00023125"/>
    </source>
</evidence>
<keyword evidence="9" id="KW-1185">Reference proteome</keyword>
<reference evidence="8" key="1">
    <citation type="submission" date="2020-08" db="EMBL/GenBank/DDBJ databases">
        <title>Genome public.</title>
        <authorList>
            <person name="Liu C."/>
            <person name="Sun Q."/>
        </authorList>
    </citation>
    <scope>NUCLEOTIDE SEQUENCE</scope>
    <source>
        <strain evidence="8">BX22</strain>
    </source>
</reference>
<dbReference type="InterPro" id="IPR000085">
    <property type="entry name" value="RuvA"/>
</dbReference>
<dbReference type="InterPro" id="IPR010994">
    <property type="entry name" value="RuvA_2-like"/>
</dbReference>
<dbReference type="Proteomes" id="UP000637359">
    <property type="component" value="Unassembled WGS sequence"/>
</dbReference>
<dbReference type="InterPro" id="IPR003583">
    <property type="entry name" value="Hlx-hairpin-Hlx_DNA-bd_motif"/>
</dbReference>
<dbReference type="InterPro" id="IPR013849">
    <property type="entry name" value="DNA_helicase_Holl-junc_RuvA_I"/>
</dbReference>
<dbReference type="SMART" id="SM00278">
    <property type="entry name" value="HhH1"/>
    <property type="match status" value="2"/>
</dbReference>
<dbReference type="HAMAP" id="MF_00031">
    <property type="entry name" value="DNA_HJ_migration_RuvA"/>
    <property type="match status" value="1"/>
</dbReference>
<evidence type="ECO:0000256" key="4">
    <source>
        <dbReference type="ARBA" id="ARBA00023172"/>
    </source>
</evidence>
<comment type="function">
    <text evidence="6">The RuvA-RuvB-RuvC complex processes Holliday junction (HJ) DNA during genetic recombination and DNA repair, while the RuvA-RuvB complex plays an important role in the rescue of blocked DNA replication forks via replication fork reversal (RFR). RuvA specifically binds to HJ cruciform DNA, conferring on it an open structure. The RuvB hexamer acts as an ATP-dependent pump, pulling dsDNA into and through the RuvAB complex. HJ branch migration allows RuvC to scan DNA until it finds its consensus sequence, where it cleaves and resolves the cruciform DNA.</text>
</comment>
<dbReference type="InterPro" id="IPR036267">
    <property type="entry name" value="RuvA_C_sf"/>
</dbReference>
<name>A0A923RKX0_9BACI</name>